<dbReference type="GeneID" id="59262198"/>
<name>A0A8H6EHY4_9HELO</name>
<keyword evidence="2" id="KW-1185">Reference proteome</keyword>
<dbReference type="EMBL" id="JABFCT010000009">
    <property type="protein sequence ID" value="KAF5872866.1"/>
    <property type="molecule type" value="Genomic_DNA"/>
</dbReference>
<organism evidence="1 2">
    <name type="scientific">Botrytis fragariae</name>
    <dbReference type="NCBI Taxonomy" id="1964551"/>
    <lineage>
        <taxon>Eukaryota</taxon>
        <taxon>Fungi</taxon>
        <taxon>Dikarya</taxon>
        <taxon>Ascomycota</taxon>
        <taxon>Pezizomycotina</taxon>
        <taxon>Leotiomycetes</taxon>
        <taxon>Helotiales</taxon>
        <taxon>Sclerotiniaceae</taxon>
        <taxon>Botrytis</taxon>
    </lineage>
</organism>
<evidence type="ECO:0000313" key="2">
    <source>
        <dbReference type="Proteomes" id="UP000531561"/>
    </source>
</evidence>
<reference evidence="1 2" key="1">
    <citation type="journal article" date="2020" name="Phytopathology">
        <title>A high-quality genome resource of Botrytis fragariae, a new and rapidly spreading fungal pathogen causing strawberry gray mold in the U.S.A.</title>
        <authorList>
            <person name="Wu Y."/>
            <person name="Saski C.A."/>
            <person name="Schnabel G."/>
            <person name="Xiao S."/>
            <person name="Hu M."/>
        </authorList>
    </citation>
    <scope>NUCLEOTIDE SEQUENCE [LARGE SCALE GENOMIC DNA]</scope>
    <source>
        <strain evidence="1 2">BVB16</strain>
    </source>
</reference>
<evidence type="ECO:0000313" key="1">
    <source>
        <dbReference type="EMBL" id="KAF5872866.1"/>
    </source>
</evidence>
<gene>
    <name evidence="1" type="ORF">Bfra_008142</name>
</gene>
<proteinExistence type="predicted"/>
<protein>
    <submittedName>
        <fullName evidence="1">Uncharacterized protein</fullName>
    </submittedName>
</protein>
<accession>A0A8H6EHY4</accession>
<dbReference type="Proteomes" id="UP000531561">
    <property type="component" value="Unassembled WGS sequence"/>
</dbReference>
<dbReference type="RefSeq" id="XP_037191812.1">
    <property type="nucleotide sequence ID" value="XM_037338506.1"/>
</dbReference>
<comment type="caution">
    <text evidence="1">The sequence shown here is derived from an EMBL/GenBank/DDBJ whole genome shotgun (WGS) entry which is preliminary data.</text>
</comment>
<dbReference type="AlphaFoldDB" id="A0A8H6EHY4"/>
<sequence>MRMEDNGKGISWVFSCSRIRGNGLVSLQHATPKVLQLLSTESLACYVRSEYTPAAPNTNFELIHITFFGIPSPLQGIAC</sequence>